<name>A0A0B5J7S3_9VIRU</name>
<reference evidence="4 5" key="1">
    <citation type="journal article" date="2015" name="Parasitol. Res.">
        <title>Viruses in close associations with free-living amoebae.</title>
        <authorList>
            <person name="Scheid P."/>
        </authorList>
    </citation>
    <scope>NUCLEOTIDE SEQUENCE [LARGE SCALE GENOMIC DNA]</scope>
    <source>
        <strain evidence="4">KlaHel</strain>
    </source>
</reference>
<protein>
    <submittedName>
        <fullName evidence="4">Dihydrofolate reductase motif-containing protein</fullName>
    </submittedName>
</protein>
<dbReference type="GeneID" id="23461728"/>
<organism evidence="4 5">
    <name type="scientific">Pandoravirus inopinatum</name>
    <dbReference type="NCBI Taxonomy" id="1605721"/>
    <lineage>
        <taxon>Viruses</taxon>
        <taxon>Pandoravirus</taxon>
    </lineage>
</organism>
<feature type="region of interest" description="Disordered" evidence="1">
    <location>
        <begin position="543"/>
        <end position="573"/>
    </location>
</feature>
<keyword evidence="2" id="KW-0472">Membrane</keyword>
<evidence type="ECO:0000256" key="2">
    <source>
        <dbReference type="SAM" id="Phobius"/>
    </source>
</evidence>
<feature type="region of interest" description="Disordered" evidence="1">
    <location>
        <begin position="155"/>
        <end position="178"/>
    </location>
</feature>
<keyword evidence="2" id="KW-1133">Transmembrane helix</keyword>
<accession>A0A0B5J7S3</accession>
<feature type="transmembrane region" description="Helical" evidence="2">
    <location>
        <begin position="45"/>
        <end position="62"/>
    </location>
</feature>
<feature type="region of interest" description="Disordered" evidence="1">
    <location>
        <begin position="437"/>
        <end position="500"/>
    </location>
</feature>
<feature type="region of interest" description="Disordered" evidence="1">
    <location>
        <begin position="355"/>
        <end position="375"/>
    </location>
</feature>
<evidence type="ECO:0000256" key="1">
    <source>
        <dbReference type="SAM" id="MobiDB-lite"/>
    </source>
</evidence>
<dbReference type="GO" id="GO:0046654">
    <property type="term" value="P:tetrahydrofolate biosynthetic process"/>
    <property type="evidence" value="ECO:0007669"/>
    <property type="project" value="InterPro"/>
</dbReference>
<dbReference type="RefSeq" id="YP_009119046.1">
    <property type="nucleotide sequence ID" value="NC_026440.1"/>
</dbReference>
<dbReference type="Gene3D" id="3.40.430.10">
    <property type="entry name" value="Dihydrofolate Reductase, subunit A"/>
    <property type="match status" value="1"/>
</dbReference>
<dbReference type="Pfam" id="PF00186">
    <property type="entry name" value="DHFR_1"/>
    <property type="match status" value="1"/>
</dbReference>
<dbReference type="InterPro" id="IPR024072">
    <property type="entry name" value="DHFR-like_dom_sf"/>
</dbReference>
<evidence type="ECO:0000313" key="4">
    <source>
        <dbReference type="EMBL" id="AJF96811.1"/>
    </source>
</evidence>
<feature type="compositionally biased region" description="Low complexity" evidence="1">
    <location>
        <begin position="562"/>
        <end position="573"/>
    </location>
</feature>
<dbReference type="Proteomes" id="UP000202511">
    <property type="component" value="Segment"/>
</dbReference>
<feature type="compositionally biased region" description="Acidic residues" evidence="1">
    <location>
        <begin position="437"/>
        <end position="456"/>
    </location>
</feature>
<feature type="compositionally biased region" description="Pro residues" evidence="1">
    <location>
        <begin position="360"/>
        <end position="369"/>
    </location>
</feature>
<sequence>MQKKVCTRSQRDRPHVQCCHPPRAKTFLFEKHKIVNLGDALFRDWFLYFWHILFCFLGRLYVAAAGGRSAHKGSVLAPRPRILSGLTNGVVSQHPQTRKQNTELQAPDVCPESHWAGACIGFFLGRHTFCLCWQPQEQKKGVCAPRRPRKIELKKKDRRAKNISMESAQTAASDVGDGDTRKGLPAVHIVACTDSNDAITVDGVLPWAFRAADQRDAIDAIVKDAPIVIGARSTSVFGGAPPGARVIILSRSGTLPVGAWARAHVVQSPEAALAMCADEPVLYVLGGASTFAAFVPYAAVVHRIVVAGHTVRPWPQEAAIVHFPWLGRAGGRTTVCGPLVAGRGGCSHQVRSDTLAPVDRAPPPPPPADPLVDDPDLEQAKMLSFYEHAMRSATAAPPPRLSPWSANVCGSATTIADGVRNKVANTDDLDWCAYEDDGSDDYDDDDGIAADSDEDDWRTGKDDTNGSDDDSAFGRSEEEGDNSLSARRPTPWSGPRRPPRGCMVASWGAAMSRWLRRSSRGSIGATSCPCGTRRRARALSWSTFSRPDRHRPVTPWCTSTMSAASPSARLPPA</sequence>
<evidence type="ECO:0000313" key="5">
    <source>
        <dbReference type="Proteomes" id="UP000202511"/>
    </source>
</evidence>
<dbReference type="KEGG" id="vg:23461728"/>
<feature type="domain" description="DHFR" evidence="3">
    <location>
        <begin position="187"/>
        <end position="303"/>
    </location>
</feature>
<evidence type="ECO:0000259" key="3">
    <source>
        <dbReference type="Pfam" id="PF00186"/>
    </source>
</evidence>
<proteinExistence type="predicted"/>
<dbReference type="InterPro" id="IPR001796">
    <property type="entry name" value="DHFR_dom"/>
</dbReference>
<dbReference type="EMBL" id="KP136319">
    <property type="protein sequence ID" value="AJF96811.1"/>
    <property type="molecule type" value="Genomic_DNA"/>
</dbReference>
<dbReference type="GO" id="GO:0004146">
    <property type="term" value="F:dihydrofolate reductase activity"/>
    <property type="evidence" value="ECO:0007669"/>
    <property type="project" value="InterPro"/>
</dbReference>
<keyword evidence="2" id="KW-0812">Transmembrane</keyword>
<dbReference type="SUPFAM" id="SSF53597">
    <property type="entry name" value="Dihydrofolate reductase-like"/>
    <property type="match status" value="1"/>
</dbReference>